<protein>
    <submittedName>
        <fullName evidence="1">Uncharacterized protein</fullName>
    </submittedName>
</protein>
<evidence type="ECO:0000313" key="1">
    <source>
        <dbReference type="EMBL" id="KKN18730.1"/>
    </source>
</evidence>
<organism evidence="1">
    <name type="scientific">marine sediment metagenome</name>
    <dbReference type="NCBI Taxonomy" id="412755"/>
    <lineage>
        <taxon>unclassified sequences</taxon>
        <taxon>metagenomes</taxon>
        <taxon>ecological metagenomes</taxon>
    </lineage>
</organism>
<gene>
    <name evidence="1" type="ORF">LCGC14_0952910</name>
</gene>
<reference evidence="1" key="1">
    <citation type="journal article" date="2015" name="Nature">
        <title>Complex archaea that bridge the gap between prokaryotes and eukaryotes.</title>
        <authorList>
            <person name="Spang A."/>
            <person name="Saw J.H."/>
            <person name="Jorgensen S.L."/>
            <person name="Zaremba-Niedzwiedzka K."/>
            <person name="Martijn J."/>
            <person name="Lind A.E."/>
            <person name="van Eijk R."/>
            <person name="Schleper C."/>
            <person name="Guy L."/>
            <person name="Ettema T.J."/>
        </authorList>
    </citation>
    <scope>NUCLEOTIDE SEQUENCE</scope>
</reference>
<sequence length="171" mass="20303">MIETINRFLLWLTKVDRVDKYKADTFFRIRYIKALKDPYIILDNIQTILRGITYSRGGLFLHDWQSPARTLSKKKGRSKDLAIIWWFLLSECGYNPQLWVVYKVIWGIKIPRRIYCVCTDVLKQQQVVVCTNHNYHIMSLRKAAEVIDPTETFIAAYPVEYFRLITSNQHL</sequence>
<dbReference type="AlphaFoldDB" id="A0A0F9NGS1"/>
<dbReference type="EMBL" id="LAZR01003401">
    <property type="protein sequence ID" value="KKN18730.1"/>
    <property type="molecule type" value="Genomic_DNA"/>
</dbReference>
<name>A0A0F9NGS1_9ZZZZ</name>
<comment type="caution">
    <text evidence="1">The sequence shown here is derived from an EMBL/GenBank/DDBJ whole genome shotgun (WGS) entry which is preliminary data.</text>
</comment>
<accession>A0A0F9NGS1</accession>
<proteinExistence type="predicted"/>